<evidence type="ECO:0000313" key="11">
    <source>
        <dbReference type="Proteomes" id="UP000422221"/>
    </source>
</evidence>
<evidence type="ECO:0000256" key="8">
    <source>
        <dbReference type="SAM" id="SignalP"/>
    </source>
</evidence>
<dbReference type="Gene3D" id="2.170.130.10">
    <property type="entry name" value="TonB-dependent receptor, plug domain"/>
    <property type="match status" value="1"/>
</dbReference>
<dbReference type="SUPFAM" id="SSF49464">
    <property type="entry name" value="Carboxypeptidase regulatory domain-like"/>
    <property type="match status" value="1"/>
</dbReference>
<dbReference type="Pfam" id="PF07715">
    <property type="entry name" value="Plug"/>
    <property type="match status" value="1"/>
</dbReference>
<dbReference type="InterPro" id="IPR023997">
    <property type="entry name" value="TonB-dep_OMP_SusC/RagA_CS"/>
</dbReference>
<keyword evidence="3 7" id="KW-1134">Transmembrane beta strand</keyword>
<evidence type="ECO:0000256" key="4">
    <source>
        <dbReference type="ARBA" id="ARBA00022692"/>
    </source>
</evidence>
<reference evidence="10 11" key="1">
    <citation type="journal article" date="2019" name="Nat. Med.">
        <title>A library of human gut bacterial isolates paired with longitudinal multiomics data enables mechanistic microbiome research.</title>
        <authorList>
            <person name="Poyet M."/>
            <person name="Groussin M."/>
            <person name="Gibbons S.M."/>
            <person name="Avila-Pacheco J."/>
            <person name="Jiang X."/>
            <person name="Kearney S.M."/>
            <person name="Perrotta A.R."/>
            <person name="Berdy B."/>
            <person name="Zhao S."/>
            <person name="Lieberman T.D."/>
            <person name="Swanson P.K."/>
            <person name="Smith M."/>
            <person name="Roesemann S."/>
            <person name="Alexander J.E."/>
            <person name="Rich S.A."/>
            <person name="Livny J."/>
            <person name="Vlamakis H."/>
            <person name="Clish C."/>
            <person name="Bullock K."/>
            <person name="Deik A."/>
            <person name="Scott J."/>
            <person name="Pierce K.A."/>
            <person name="Xavier R.J."/>
            <person name="Alm E.J."/>
        </authorList>
    </citation>
    <scope>NUCLEOTIDE SEQUENCE [LARGE SCALE GENOMIC DNA]</scope>
    <source>
        <strain evidence="10 11">BIOML-A10</strain>
    </source>
</reference>
<evidence type="ECO:0000313" key="10">
    <source>
        <dbReference type="EMBL" id="KAA3761979.1"/>
    </source>
</evidence>
<dbReference type="Pfam" id="PF13715">
    <property type="entry name" value="CarbopepD_reg_2"/>
    <property type="match status" value="1"/>
</dbReference>
<organism evidence="10 11">
    <name type="scientific">Bacteroides salyersiae</name>
    <dbReference type="NCBI Taxonomy" id="291644"/>
    <lineage>
        <taxon>Bacteria</taxon>
        <taxon>Pseudomonadati</taxon>
        <taxon>Bacteroidota</taxon>
        <taxon>Bacteroidia</taxon>
        <taxon>Bacteroidales</taxon>
        <taxon>Bacteroidaceae</taxon>
        <taxon>Bacteroides</taxon>
    </lineage>
</organism>
<dbReference type="AlphaFoldDB" id="A0A7J4XGB2"/>
<dbReference type="Proteomes" id="UP000422221">
    <property type="component" value="Unassembled WGS sequence"/>
</dbReference>
<evidence type="ECO:0000256" key="6">
    <source>
        <dbReference type="ARBA" id="ARBA00023237"/>
    </source>
</evidence>
<dbReference type="EMBL" id="VWMK01000016">
    <property type="protein sequence ID" value="KAA3761979.1"/>
    <property type="molecule type" value="Genomic_DNA"/>
</dbReference>
<comment type="similarity">
    <text evidence="7">Belongs to the TonB-dependent receptor family.</text>
</comment>
<keyword evidence="2 7" id="KW-0813">Transport</keyword>
<name>A0A7J4XGB2_9BACE</name>
<dbReference type="NCBIfam" id="TIGR04057">
    <property type="entry name" value="SusC_RagA_signa"/>
    <property type="match status" value="1"/>
</dbReference>
<dbReference type="Gene3D" id="2.40.170.20">
    <property type="entry name" value="TonB-dependent receptor, beta-barrel domain"/>
    <property type="match status" value="1"/>
</dbReference>
<sequence>MKKNKAMNFSLNCPPFNAGIACRAFAAFALGGLLLMAPSVAFADGMEQNVLQQQGTVKVTGVIKDIAGEPVIGANVVVKGTTNGIISDIDGNFTLSVRSGDVLVISYLGYQTQEITVGRKTNFNIILKDDAKSLDEVVVVGFGTQKKVNLTGAVSMVDAKVMEDRPVINAVQALQGAVPGLQITSNSGALDKNASIRIRGANTLGSASADPLILIDGMEGDINSINPQDIENVSVLKDAAAAAIYGSRAPYGVILVTTKKGRQGKAAVTYNNNFRWGSPTRIPDMVDSWTFANYYNEASRNAGSGDYFQQEVMDRIYATVNGQEGAVDMVPDSGNSKYWSNQWNNYSANTDWYDIVYKDWAFSQEHNMSVSGGTDKIGYYASANYLDQSGLCNVSSDKLKRYTMTAKFNAELSKWVRLDVNTRFIRKDYDRPSSLSGSLYDNLSMNGWPTTPFRDPYGNIFGGLFQEVMKLDQGGRYISQNDELYMQGALIIEPIKGWTTHLEANYRIYNSAVRETWFLTQSYYTDGTPIEQSGAGTLNRRHTRENYMNINAYTDYSHSFAEVHNMKVMFGFQTEGLRQDYDEHTKYGFISNDFPYENAMTDKLLNGEDKYPSAGGKYNRWATAAFFGRANYDYKGIYLAEVNLRYDGSSRFRSNQRWDLYPSFSLGYNMAREQYWESIEPYIGMLKVRGSYGELGNQNTDGWYPTYEVLEVKANNGDWLQNGQKTNTTTQPKMISTILTWERVKSWNIGLDFGAFNNRLTGSFDYFQRTTTGMVAKGLELPVVLGIAVPDVNSADMCTSGFELAVKWQDRLSNGLGYNIGFSLSDARSKVVKYLNNPTGNLGGYIEGEYLGDIYGYETVGIAQSKEEMERHLDQLDQNYYNTHGVWPAEPRKGQSGLGDDWNAGDIMYVDLDGDGEINSGEYTLADHGDYKKIGNKTPRYQFGINLGADWKGFDFSAFFQGVMKRDYWQDSWLFWGATGDARKSTCFYDHLDYWSEDNPGAYYPRPYFGAQPGGGGDKHLNKNQYCQSRYLQSGAYIRLKNVQLGYTLPLRWTQKFNVSRLRVYVSGENLWVGTKMASMFDPETVDGGNGDGKNKNIGEAYPLSKVISFGLSITL</sequence>
<evidence type="ECO:0000256" key="7">
    <source>
        <dbReference type="PROSITE-ProRule" id="PRU01360"/>
    </source>
</evidence>
<keyword evidence="4 7" id="KW-0812">Transmembrane</keyword>
<evidence type="ECO:0000259" key="9">
    <source>
        <dbReference type="Pfam" id="PF07715"/>
    </source>
</evidence>
<dbReference type="InterPro" id="IPR037066">
    <property type="entry name" value="Plug_dom_sf"/>
</dbReference>
<dbReference type="InterPro" id="IPR012910">
    <property type="entry name" value="Plug_dom"/>
</dbReference>
<dbReference type="RefSeq" id="WP_130059425.1">
    <property type="nucleotide sequence ID" value="NZ_JADNPJ010000013.1"/>
</dbReference>
<feature type="domain" description="TonB-dependent receptor plug" evidence="9">
    <location>
        <begin position="147"/>
        <end position="253"/>
    </location>
</feature>
<dbReference type="NCBIfam" id="TIGR04056">
    <property type="entry name" value="OMP_RagA_SusC"/>
    <property type="match status" value="1"/>
</dbReference>
<dbReference type="PROSITE" id="PS52016">
    <property type="entry name" value="TONB_DEPENDENT_REC_3"/>
    <property type="match status" value="1"/>
</dbReference>
<dbReference type="FunFam" id="2.170.130.10:FF:000024">
    <property type="entry name" value="Outer membrane protein"/>
    <property type="match status" value="1"/>
</dbReference>
<comment type="subcellular location">
    <subcellularLocation>
        <location evidence="1 7">Cell outer membrane</location>
        <topology evidence="1 7">Multi-pass membrane protein</topology>
    </subcellularLocation>
</comment>
<dbReference type="SUPFAM" id="SSF56935">
    <property type="entry name" value="Porins"/>
    <property type="match status" value="1"/>
</dbReference>
<dbReference type="Gene3D" id="2.60.40.1120">
    <property type="entry name" value="Carboxypeptidase-like, regulatory domain"/>
    <property type="match status" value="1"/>
</dbReference>
<dbReference type="GO" id="GO:0009279">
    <property type="term" value="C:cell outer membrane"/>
    <property type="evidence" value="ECO:0007669"/>
    <property type="project" value="UniProtKB-SubCell"/>
</dbReference>
<dbReference type="InterPro" id="IPR018247">
    <property type="entry name" value="EF_Hand_1_Ca_BS"/>
</dbReference>
<feature type="signal peptide" evidence="8">
    <location>
        <begin position="1"/>
        <end position="43"/>
    </location>
</feature>
<evidence type="ECO:0000256" key="1">
    <source>
        <dbReference type="ARBA" id="ARBA00004571"/>
    </source>
</evidence>
<dbReference type="InterPro" id="IPR008969">
    <property type="entry name" value="CarboxyPept-like_regulatory"/>
</dbReference>
<accession>A0A7J4XGB2</accession>
<dbReference type="InterPro" id="IPR023996">
    <property type="entry name" value="TonB-dep_OMP_SusC/RagA"/>
</dbReference>
<keyword evidence="8" id="KW-0732">Signal</keyword>
<gene>
    <name evidence="10" type="ORF">F3F73_15785</name>
</gene>
<keyword evidence="10" id="KW-0675">Receptor</keyword>
<dbReference type="InterPro" id="IPR039426">
    <property type="entry name" value="TonB-dep_rcpt-like"/>
</dbReference>
<proteinExistence type="inferred from homology"/>
<keyword evidence="5 7" id="KW-0472">Membrane</keyword>
<dbReference type="PROSITE" id="PS00018">
    <property type="entry name" value="EF_HAND_1"/>
    <property type="match status" value="1"/>
</dbReference>
<comment type="caution">
    <text evidence="10">The sequence shown here is derived from an EMBL/GenBank/DDBJ whole genome shotgun (WGS) entry which is preliminary data.</text>
</comment>
<evidence type="ECO:0000256" key="3">
    <source>
        <dbReference type="ARBA" id="ARBA00022452"/>
    </source>
</evidence>
<evidence type="ECO:0000256" key="2">
    <source>
        <dbReference type="ARBA" id="ARBA00022448"/>
    </source>
</evidence>
<dbReference type="PROSITE" id="PS51257">
    <property type="entry name" value="PROKAR_LIPOPROTEIN"/>
    <property type="match status" value="1"/>
</dbReference>
<feature type="chain" id="PRO_5029591057" evidence="8">
    <location>
        <begin position="44"/>
        <end position="1116"/>
    </location>
</feature>
<dbReference type="InterPro" id="IPR036942">
    <property type="entry name" value="Beta-barrel_TonB_sf"/>
</dbReference>
<protein>
    <submittedName>
        <fullName evidence="10">TonB-dependent receptor</fullName>
    </submittedName>
</protein>
<evidence type="ECO:0000256" key="5">
    <source>
        <dbReference type="ARBA" id="ARBA00023136"/>
    </source>
</evidence>
<dbReference type="FunFam" id="2.60.40.1120:FF:000003">
    <property type="entry name" value="Outer membrane protein Omp121"/>
    <property type="match status" value="1"/>
</dbReference>
<keyword evidence="6 7" id="KW-0998">Cell outer membrane</keyword>